<organism evidence="1 2">
    <name type="scientific">Macroventuria anomochaeta</name>
    <dbReference type="NCBI Taxonomy" id="301207"/>
    <lineage>
        <taxon>Eukaryota</taxon>
        <taxon>Fungi</taxon>
        <taxon>Dikarya</taxon>
        <taxon>Ascomycota</taxon>
        <taxon>Pezizomycotina</taxon>
        <taxon>Dothideomycetes</taxon>
        <taxon>Pleosporomycetidae</taxon>
        <taxon>Pleosporales</taxon>
        <taxon>Pleosporineae</taxon>
        <taxon>Didymellaceae</taxon>
        <taxon>Macroventuria</taxon>
    </lineage>
</organism>
<sequence>MVHIAYSTEIDTHQLAHLSTGPTSTPSRRVEHLFKLYCAPLTVAFLPSTLFISPIAPIYPSGGDIFNSLSYEVAAYLLSITGKAWTDVVGRYYHPAYAVGSL</sequence>
<evidence type="ECO:0000313" key="1">
    <source>
        <dbReference type="EMBL" id="KAF2627273.1"/>
    </source>
</evidence>
<proteinExistence type="predicted"/>
<gene>
    <name evidence="1" type="ORF">BU25DRAFT_410890</name>
</gene>
<dbReference type="EMBL" id="MU006717">
    <property type="protein sequence ID" value="KAF2627273.1"/>
    <property type="molecule type" value="Genomic_DNA"/>
</dbReference>
<keyword evidence="2" id="KW-1185">Reference proteome</keyword>
<dbReference type="Proteomes" id="UP000799754">
    <property type="component" value="Unassembled WGS sequence"/>
</dbReference>
<reference evidence="1" key="1">
    <citation type="journal article" date="2020" name="Stud. Mycol.">
        <title>101 Dothideomycetes genomes: a test case for predicting lifestyles and emergence of pathogens.</title>
        <authorList>
            <person name="Haridas S."/>
            <person name="Albert R."/>
            <person name="Binder M."/>
            <person name="Bloem J."/>
            <person name="Labutti K."/>
            <person name="Salamov A."/>
            <person name="Andreopoulos B."/>
            <person name="Baker S."/>
            <person name="Barry K."/>
            <person name="Bills G."/>
            <person name="Bluhm B."/>
            <person name="Cannon C."/>
            <person name="Castanera R."/>
            <person name="Culley D."/>
            <person name="Daum C."/>
            <person name="Ezra D."/>
            <person name="Gonzalez J."/>
            <person name="Henrissat B."/>
            <person name="Kuo A."/>
            <person name="Liang C."/>
            <person name="Lipzen A."/>
            <person name="Lutzoni F."/>
            <person name="Magnuson J."/>
            <person name="Mondo S."/>
            <person name="Nolan M."/>
            <person name="Ohm R."/>
            <person name="Pangilinan J."/>
            <person name="Park H.-J."/>
            <person name="Ramirez L."/>
            <person name="Alfaro M."/>
            <person name="Sun H."/>
            <person name="Tritt A."/>
            <person name="Yoshinaga Y."/>
            <person name="Zwiers L.-H."/>
            <person name="Turgeon B."/>
            <person name="Goodwin S."/>
            <person name="Spatafora J."/>
            <person name="Crous P."/>
            <person name="Grigoriev I."/>
        </authorList>
    </citation>
    <scope>NUCLEOTIDE SEQUENCE</scope>
    <source>
        <strain evidence="1">CBS 525.71</strain>
    </source>
</reference>
<accession>A0ACB6RZR9</accession>
<comment type="caution">
    <text evidence="1">The sequence shown here is derived from an EMBL/GenBank/DDBJ whole genome shotgun (WGS) entry which is preliminary data.</text>
</comment>
<evidence type="ECO:0000313" key="2">
    <source>
        <dbReference type="Proteomes" id="UP000799754"/>
    </source>
</evidence>
<name>A0ACB6RZR9_9PLEO</name>
<protein>
    <submittedName>
        <fullName evidence="1">Uncharacterized protein</fullName>
    </submittedName>
</protein>